<accession>A0A165FJJ8</accession>
<keyword evidence="3" id="KW-1185">Reference proteome</keyword>
<proteinExistence type="predicted"/>
<dbReference type="AlphaFoldDB" id="A0A165FJJ8"/>
<gene>
    <name evidence="2" type="ORF">CALCODRAFT_298796</name>
</gene>
<organism evidence="2 3">
    <name type="scientific">Calocera cornea HHB12733</name>
    <dbReference type="NCBI Taxonomy" id="1353952"/>
    <lineage>
        <taxon>Eukaryota</taxon>
        <taxon>Fungi</taxon>
        <taxon>Dikarya</taxon>
        <taxon>Basidiomycota</taxon>
        <taxon>Agaricomycotina</taxon>
        <taxon>Dacrymycetes</taxon>
        <taxon>Dacrymycetales</taxon>
        <taxon>Dacrymycetaceae</taxon>
        <taxon>Calocera</taxon>
    </lineage>
</organism>
<evidence type="ECO:0000256" key="1">
    <source>
        <dbReference type="SAM" id="Phobius"/>
    </source>
</evidence>
<reference evidence="2 3" key="1">
    <citation type="journal article" date="2016" name="Mol. Biol. Evol.">
        <title>Comparative Genomics of Early-Diverging Mushroom-Forming Fungi Provides Insights into the Origins of Lignocellulose Decay Capabilities.</title>
        <authorList>
            <person name="Nagy L.G."/>
            <person name="Riley R."/>
            <person name="Tritt A."/>
            <person name="Adam C."/>
            <person name="Daum C."/>
            <person name="Floudas D."/>
            <person name="Sun H."/>
            <person name="Yadav J.S."/>
            <person name="Pangilinan J."/>
            <person name="Larsson K.H."/>
            <person name="Matsuura K."/>
            <person name="Barry K."/>
            <person name="Labutti K."/>
            <person name="Kuo R."/>
            <person name="Ohm R.A."/>
            <person name="Bhattacharya S.S."/>
            <person name="Shirouzu T."/>
            <person name="Yoshinaga Y."/>
            <person name="Martin F.M."/>
            <person name="Grigoriev I.V."/>
            <person name="Hibbett D.S."/>
        </authorList>
    </citation>
    <scope>NUCLEOTIDE SEQUENCE [LARGE SCALE GENOMIC DNA]</scope>
    <source>
        <strain evidence="2 3">HHB12733</strain>
    </source>
</reference>
<keyword evidence="1" id="KW-0472">Membrane</keyword>
<dbReference type="Proteomes" id="UP000076842">
    <property type="component" value="Unassembled WGS sequence"/>
</dbReference>
<protein>
    <submittedName>
        <fullName evidence="2">Uncharacterized protein</fullName>
    </submittedName>
</protein>
<feature type="transmembrane region" description="Helical" evidence="1">
    <location>
        <begin position="45"/>
        <end position="67"/>
    </location>
</feature>
<dbReference type="EMBL" id="KV423971">
    <property type="protein sequence ID" value="KZT56844.1"/>
    <property type="molecule type" value="Genomic_DNA"/>
</dbReference>
<keyword evidence="1" id="KW-0812">Transmembrane</keyword>
<keyword evidence="1" id="KW-1133">Transmembrane helix</keyword>
<sequence>MVLYSYPYWGFLPSVYGLSRYRDPPRRLHASQSRTPSTTIIDRSMLVPLAALLTHALLFEIIIRGAIHYTYPGRL</sequence>
<evidence type="ECO:0000313" key="3">
    <source>
        <dbReference type="Proteomes" id="UP000076842"/>
    </source>
</evidence>
<evidence type="ECO:0000313" key="2">
    <source>
        <dbReference type="EMBL" id="KZT56844.1"/>
    </source>
</evidence>
<name>A0A165FJJ8_9BASI</name>
<dbReference type="InParanoid" id="A0A165FJJ8"/>